<keyword evidence="13" id="KW-0675">Receptor</keyword>
<evidence type="ECO:0000256" key="7">
    <source>
        <dbReference type="ARBA" id="ARBA00022741"/>
    </source>
</evidence>
<evidence type="ECO:0000256" key="16">
    <source>
        <dbReference type="PIRSR" id="PIRSR000666-3"/>
    </source>
</evidence>
<dbReference type="InterPro" id="IPR003961">
    <property type="entry name" value="FN3_dom"/>
</dbReference>
<dbReference type="InterPro" id="IPR027936">
    <property type="entry name" value="Eph_TM"/>
</dbReference>
<evidence type="ECO:0000256" key="10">
    <source>
        <dbReference type="ARBA" id="ARBA00022989"/>
    </source>
</evidence>
<dbReference type="InterPro" id="IPR001660">
    <property type="entry name" value="SAM"/>
</dbReference>
<evidence type="ECO:0000256" key="4">
    <source>
        <dbReference type="ARBA" id="ARBA00022692"/>
    </source>
</evidence>
<keyword evidence="11" id="KW-0472">Membrane</keyword>
<feature type="domain" description="Protein kinase" evidence="17">
    <location>
        <begin position="398"/>
        <end position="791"/>
    </location>
</feature>
<feature type="disulfide bond" evidence="16">
    <location>
        <begin position="63"/>
        <end position="180"/>
    </location>
</feature>
<dbReference type="FunFam" id="2.10.50.10:FF:000001">
    <property type="entry name" value="Ephrin type-A receptor 5"/>
    <property type="match status" value="1"/>
</dbReference>
<evidence type="ECO:0000313" key="21">
    <source>
        <dbReference type="Ensembl" id="ENSSRHP00000014222.1"/>
    </source>
</evidence>
<evidence type="ECO:0000313" key="22">
    <source>
        <dbReference type="Proteomes" id="UP000472270"/>
    </source>
</evidence>
<dbReference type="InterPro" id="IPR036116">
    <property type="entry name" value="FN3_sf"/>
</dbReference>
<dbReference type="Proteomes" id="UP000472270">
    <property type="component" value="Unassembled WGS sequence"/>
</dbReference>
<evidence type="ECO:0000259" key="20">
    <source>
        <dbReference type="PROSITE" id="PS51550"/>
    </source>
</evidence>
<feature type="domain" description="Fibronectin type-III" evidence="19">
    <location>
        <begin position="318"/>
        <end position="426"/>
    </location>
</feature>
<feature type="domain" description="Eph LBD" evidence="20">
    <location>
        <begin position="19"/>
        <end position="198"/>
    </location>
</feature>
<dbReference type="GO" id="GO:0030425">
    <property type="term" value="C:dendrite"/>
    <property type="evidence" value="ECO:0007669"/>
    <property type="project" value="TreeGrafter"/>
</dbReference>
<evidence type="ECO:0000256" key="14">
    <source>
        <dbReference type="ARBA" id="ARBA00055965"/>
    </source>
</evidence>
<reference evidence="21" key="1">
    <citation type="submission" date="2025-08" db="UniProtKB">
        <authorList>
            <consortium name="Ensembl"/>
        </authorList>
    </citation>
    <scope>IDENTIFICATION</scope>
</reference>
<dbReference type="InterPro" id="IPR001090">
    <property type="entry name" value="Ephrin_rcpt_lig-bd_dom"/>
</dbReference>
<keyword evidence="5" id="KW-0732">Signal</keyword>
<dbReference type="InterPro" id="IPR020635">
    <property type="entry name" value="Tyr_kinase_cat_dom"/>
</dbReference>
<evidence type="ECO:0000259" key="19">
    <source>
        <dbReference type="PROSITE" id="PS50853"/>
    </source>
</evidence>
<dbReference type="PANTHER" id="PTHR46877:SF14">
    <property type="entry name" value="RECEPTOR PROTEIN-TYROSINE KINASE"/>
    <property type="match status" value="1"/>
</dbReference>
<evidence type="ECO:0000259" key="18">
    <source>
        <dbReference type="PROSITE" id="PS50105"/>
    </source>
</evidence>
<evidence type="ECO:0000256" key="3">
    <source>
        <dbReference type="ARBA" id="ARBA00022679"/>
    </source>
</evidence>
<keyword evidence="8" id="KW-0418">Kinase</keyword>
<dbReference type="CDD" id="cd00063">
    <property type="entry name" value="FN3"/>
    <property type="match status" value="1"/>
</dbReference>
<dbReference type="PANTHER" id="PTHR46877">
    <property type="entry name" value="EPH RECEPTOR A5"/>
    <property type="match status" value="1"/>
</dbReference>
<dbReference type="Gene3D" id="2.10.50.10">
    <property type="entry name" value="Tumor Necrosis Factor Receptor, subunit A, domain 2"/>
    <property type="match status" value="1"/>
</dbReference>
<organism evidence="21 22">
    <name type="scientific">Sinocyclocheilus rhinocerous</name>
    <dbReference type="NCBI Taxonomy" id="307959"/>
    <lineage>
        <taxon>Eukaryota</taxon>
        <taxon>Metazoa</taxon>
        <taxon>Chordata</taxon>
        <taxon>Craniata</taxon>
        <taxon>Vertebrata</taxon>
        <taxon>Euteleostomi</taxon>
        <taxon>Actinopterygii</taxon>
        <taxon>Neopterygii</taxon>
        <taxon>Teleostei</taxon>
        <taxon>Ostariophysi</taxon>
        <taxon>Cypriniformes</taxon>
        <taxon>Cyprinidae</taxon>
        <taxon>Cyprininae</taxon>
        <taxon>Sinocyclocheilus</taxon>
    </lineage>
</organism>
<dbReference type="Gene3D" id="2.60.120.260">
    <property type="entry name" value="Galactose-binding domain-like"/>
    <property type="match status" value="1"/>
</dbReference>
<evidence type="ECO:0000256" key="9">
    <source>
        <dbReference type="ARBA" id="ARBA00022840"/>
    </source>
</evidence>
<proteinExistence type="predicted"/>
<dbReference type="FunFam" id="2.60.40.10:FF:000059">
    <property type="entry name" value="Ephrin type-A receptor 6"/>
    <property type="match status" value="1"/>
</dbReference>
<dbReference type="Gene3D" id="3.30.200.20">
    <property type="entry name" value="Phosphorylase Kinase, domain 1"/>
    <property type="match status" value="1"/>
</dbReference>
<dbReference type="SUPFAM" id="SSF47769">
    <property type="entry name" value="SAM/Pointed domain"/>
    <property type="match status" value="1"/>
</dbReference>
<dbReference type="Pfam" id="PF14575">
    <property type="entry name" value="EphA2_TM"/>
    <property type="match status" value="1"/>
</dbReference>
<evidence type="ECO:0000256" key="11">
    <source>
        <dbReference type="ARBA" id="ARBA00023136"/>
    </source>
</evidence>
<evidence type="ECO:0000256" key="13">
    <source>
        <dbReference type="ARBA" id="ARBA00023170"/>
    </source>
</evidence>
<dbReference type="SUPFAM" id="SSF49785">
    <property type="entry name" value="Galactose-binding domain-like"/>
    <property type="match status" value="1"/>
</dbReference>
<dbReference type="SMART" id="SM00454">
    <property type="entry name" value="SAM"/>
    <property type="match status" value="1"/>
</dbReference>
<keyword evidence="4" id="KW-0812">Transmembrane</keyword>
<dbReference type="InterPro" id="IPR000719">
    <property type="entry name" value="Prot_kinase_dom"/>
</dbReference>
<sequence length="888" mass="97941">MVFYSCCKPVWLSLSVYLTEVLMNTKLETSDLRWTIYPSSDPEWEEMSGLDEEGNSVRTFQICPMDTSVSHWLRTRFTPRRGATQVYVEIRFTVMECSAMPSSFRTCKETFNLYYYQSDEDTASSTHPAWMENPYSKVDTVAADFLLRRGGERKSNVKTVRVGPLSKKGFYLAFQAQGACMALLSVRVFFKKCPAVTRAFSSFPETLPHSLVQQAEGVCVTNSAPTGQAPPTMFCGEDGQWVGPPSSTCVCKPGFEPVDSDRCRACGSGQYKASVGGSLCRVCPDNSNTHSPGSSVCLCRPGFHRAANDLPDSSCTRLPSAPRSIVYQINDTVVTLEWSEPLDRGGRSDLSYSVECVRCRGSACVPCADSVTYRPGQVGVAGRRVIIRGLLPHTTYTFTVIAQNGVSAVSHTSPASSSVNITTSRDVAVPVSGIRRTKASESSVSISWTVPPQSHPLQSAYVGFSRNEEHNKRFIIEADNPEKSLSYGFRHCSDVLLWLWFNCVFLTGIKVYIDPFTYEDPNEAVREFAKEIDVSFVKIEEVIGAGENRMCRLLAPVSLSLCLSDVRSDVSPSLTRVCLSVVGSDVSPALTRLSVCLQLNDGQFTPIQLVGMLRGIASGMKYLSEMSYVHRDLAARNILVNSNLVCKVSDFGLSRFLTENSSDPTYTSSLGGKIPIRWTAPEAIAFRKFTSASDVWSYGIVMWEVMSFGERPYWDMSNQDVINAIEQDYRLPPPPECPASLHQLMLDCWQKERSSRPRFCAIVSALDRLIRNPASLKITGRIPDGPSHPLLDLRPPPPLSHCSSVSDWLRSIKMERYEDSFLQAGFTSIQLISHISTQDLLRIGVTLAGHQKKILSSVQTLNSTGPCPRGGHSSGGVGPHPYGALQAF</sequence>
<dbReference type="PROSITE" id="PS51550">
    <property type="entry name" value="EPH_LBD"/>
    <property type="match status" value="1"/>
</dbReference>
<accession>A0A673GLL5</accession>
<dbReference type="Gene3D" id="2.60.40.10">
    <property type="entry name" value="Immunoglobulins"/>
    <property type="match status" value="1"/>
</dbReference>
<comment type="function">
    <text evidence="14">Receptor tyrosine kinase which binds promiscuously transmembrane ephrin-B family ligands residing on adjacent cells, leading to contact-dependent bidirectional signaling into neighboring cells. The signaling pathway downstream of the receptor is referred to as forward signaling while the signaling pathway downstream of the ephrin ligand is referred to as reverse signaling. Together with its cognate ligand/functional ligand EFNB2 is involved in the regulation of cell adhesion and cell migration, and plays a central role in heart morphogenesis, angiogenesis and blood vessel remodeling and permeability. EPHB4-mediated forward signaling controls cellular repulsion and segregation from EFNB2-expressing cells. Involved in somitogenesis.</text>
</comment>
<dbReference type="PIRSF" id="PIRSF000666">
    <property type="entry name" value="TyrPK_ephrin_receptor"/>
    <property type="match status" value="1"/>
</dbReference>
<evidence type="ECO:0000256" key="6">
    <source>
        <dbReference type="ARBA" id="ARBA00022737"/>
    </source>
</evidence>
<dbReference type="Gene3D" id="1.10.150.50">
    <property type="entry name" value="Transcription Factor, Ets-1"/>
    <property type="match status" value="1"/>
</dbReference>
<dbReference type="Ensembl" id="ENSSRHT00000014715.1">
    <property type="protein sequence ID" value="ENSSRHP00000014222.1"/>
    <property type="gene ID" value="ENSSRHG00000007937.1"/>
</dbReference>
<dbReference type="InterPro" id="IPR001245">
    <property type="entry name" value="Ser-Thr/Tyr_kinase_cat_dom"/>
</dbReference>
<dbReference type="PROSITE" id="PS50105">
    <property type="entry name" value="SAM_DOMAIN"/>
    <property type="match status" value="1"/>
</dbReference>
<dbReference type="FunFam" id="1.10.150.50:FF:000001">
    <property type="entry name" value="Ephrin type-A receptor 5"/>
    <property type="match status" value="1"/>
</dbReference>
<dbReference type="SMART" id="SM00615">
    <property type="entry name" value="EPH_lbd"/>
    <property type="match status" value="1"/>
</dbReference>
<dbReference type="InterPro" id="IPR013783">
    <property type="entry name" value="Ig-like_fold"/>
</dbReference>
<evidence type="ECO:0000256" key="1">
    <source>
        <dbReference type="ARBA" id="ARBA00004479"/>
    </source>
</evidence>
<dbReference type="GO" id="GO:0048646">
    <property type="term" value="P:anatomical structure formation involved in morphogenesis"/>
    <property type="evidence" value="ECO:0007669"/>
    <property type="project" value="UniProtKB-ARBA"/>
</dbReference>
<dbReference type="GO" id="GO:0060429">
    <property type="term" value="P:epithelium development"/>
    <property type="evidence" value="ECO:0007669"/>
    <property type="project" value="UniProtKB-ARBA"/>
</dbReference>
<dbReference type="PROSITE" id="PS50853">
    <property type="entry name" value="FN3"/>
    <property type="match status" value="1"/>
</dbReference>
<keyword evidence="22" id="KW-1185">Reference proteome</keyword>
<dbReference type="SMART" id="SM00219">
    <property type="entry name" value="TyrKc"/>
    <property type="match status" value="1"/>
</dbReference>
<dbReference type="GO" id="GO:0007411">
    <property type="term" value="P:axon guidance"/>
    <property type="evidence" value="ECO:0007669"/>
    <property type="project" value="TreeGrafter"/>
</dbReference>
<evidence type="ECO:0000256" key="5">
    <source>
        <dbReference type="ARBA" id="ARBA00022729"/>
    </source>
</evidence>
<keyword evidence="6" id="KW-0677">Repeat</keyword>
<keyword evidence="7" id="KW-0547">Nucleotide-binding</keyword>
<reference evidence="21" key="2">
    <citation type="submission" date="2025-09" db="UniProtKB">
        <authorList>
            <consortium name="Ensembl"/>
        </authorList>
    </citation>
    <scope>IDENTIFICATION</scope>
</reference>
<feature type="disulfide bond" evidence="16">
    <location>
        <begin position="97"/>
        <end position="107"/>
    </location>
</feature>
<dbReference type="Pfam" id="PF25599">
    <property type="entry name" value="Ephrin_CRD"/>
    <property type="match status" value="1"/>
</dbReference>
<dbReference type="FunFam" id="2.60.120.260:FF:000071">
    <property type="entry name" value="Ephrin type-B receptor 4"/>
    <property type="match status" value="1"/>
</dbReference>
<dbReference type="AlphaFoldDB" id="A0A673GLL5"/>
<dbReference type="PROSITE" id="PS00109">
    <property type="entry name" value="PROTEIN_KINASE_TYR"/>
    <property type="match status" value="1"/>
</dbReference>
<feature type="domain" description="SAM" evidence="18">
    <location>
        <begin position="804"/>
        <end position="864"/>
    </location>
</feature>
<dbReference type="InterPro" id="IPR013761">
    <property type="entry name" value="SAM/pointed_sf"/>
</dbReference>
<dbReference type="SMART" id="SM00060">
    <property type="entry name" value="FN3"/>
    <property type="match status" value="1"/>
</dbReference>
<dbReference type="InterPro" id="IPR011009">
    <property type="entry name" value="Kinase-like_dom_sf"/>
</dbReference>
<evidence type="ECO:0000256" key="15">
    <source>
        <dbReference type="PIRSR" id="PIRSR000666-1"/>
    </source>
</evidence>
<keyword evidence="10" id="KW-1133">Transmembrane helix</keyword>
<dbReference type="InterPro" id="IPR008979">
    <property type="entry name" value="Galactose-bd-like_sf"/>
</dbReference>
<dbReference type="GO" id="GO:0005524">
    <property type="term" value="F:ATP binding"/>
    <property type="evidence" value="ECO:0007669"/>
    <property type="project" value="UniProtKB-KW"/>
</dbReference>
<keyword evidence="9" id="KW-0067">ATP-binding</keyword>
<dbReference type="InterPro" id="IPR008266">
    <property type="entry name" value="Tyr_kinase_AS"/>
</dbReference>
<name>A0A673GLL5_9TELE</name>
<comment type="subcellular location">
    <subcellularLocation>
        <location evidence="1">Membrane</location>
        <topology evidence="1">Single-pass type I membrane protein</topology>
    </subcellularLocation>
</comment>
<feature type="active site" description="Proton acceptor" evidence="15">
    <location>
        <position position="632"/>
    </location>
</feature>
<dbReference type="Pfam" id="PF00041">
    <property type="entry name" value="fn3"/>
    <property type="match status" value="1"/>
</dbReference>
<dbReference type="Gene3D" id="1.10.510.10">
    <property type="entry name" value="Transferase(Phosphotransferase) domain 1"/>
    <property type="match status" value="1"/>
</dbReference>
<evidence type="ECO:0000259" key="17">
    <source>
        <dbReference type="PROSITE" id="PS50011"/>
    </source>
</evidence>
<dbReference type="InterPro" id="IPR016257">
    <property type="entry name" value="Tyr_kinase_ephrin_rcpt"/>
</dbReference>
<keyword evidence="12 16" id="KW-1015">Disulfide bond</keyword>
<evidence type="ECO:0000256" key="12">
    <source>
        <dbReference type="ARBA" id="ARBA00023157"/>
    </source>
</evidence>
<dbReference type="SMART" id="SM01411">
    <property type="entry name" value="Ephrin_rec_like"/>
    <property type="match status" value="1"/>
</dbReference>
<evidence type="ECO:0000256" key="2">
    <source>
        <dbReference type="ARBA" id="ARBA00011902"/>
    </source>
</evidence>
<dbReference type="Pfam" id="PF01404">
    <property type="entry name" value="Ephrin_lbd"/>
    <property type="match status" value="1"/>
</dbReference>
<dbReference type="GO" id="GO:0005886">
    <property type="term" value="C:plasma membrane"/>
    <property type="evidence" value="ECO:0007669"/>
    <property type="project" value="InterPro"/>
</dbReference>
<evidence type="ECO:0000256" key="8">
    <source>
        <dbReference type="ARBA" id="ARBA00022777"/>
    </source>
</evidence>
<protein>
    <recommendedName>
        <fullName evidence="2">receptor protein-tyrosine kinase</fullName>
        <ecNumber evidence="2">2.7.10.1</ecNumber>
    </recommendedName>
</protein>
<dbReference type="Pfam" id="PF00536">
    <property type="entry name" value="SAM_1"/>
    <property type="match status" value="1"/>
</dbReference>
<dbReference type="PRINTS" id="PR00109">
    <property type="entry name" value="TYRKINASE"/>
</dbReference>
<dbReference type="SUPFAM" id="SSF56112">
    <property type="entry name" value="Protein kinase-like (PK-like)"/>
    <property type="match status" value="1"/>
</dbReference>
<dbReference type="PROSITE" id="PS50011">
    <property type="entry name" value="PROTEIN_KINASE_DOM"/>
    <property type="match status" value="1"/>
</dbReference>
<dbReference type="Pfam" id="PF07714">
    <property type="entry name" value="PK_Tyr_Ser-Thr"/>
    <property type="match status" value="1"/>
</dbReference>
<dbReference type="SUPFAM" id="SSF49265">
    <property type="entry name" value="Fibronectin type III"/>
    <property type="match status" value="1"/>
</dbReference>
<dbReference type="InterPro" id="IPR050449">
    <property type="entry name" value="Ephrin_rcpt_TKs"/>
</dbReference>
<dbReference type="FunFam" id="1.10.510.10:FF:000015">
    <property type="entry name" value="Ephrin type-B receptor 2"/>
    <property type="match status" value="1"/>
</dbReference>
<dbReference type="Gene3D" id="2.60.40.1770">
    <property type="entry name" value="ephrin a2 ectodomain"/>
    <property type="match status" value="1"/>
</dbReference>
<keyword evidence="3" id="KW-0808">Transferase</keyword>
<dbReference type="GO" id="GO:0005005">
    <property type="term" value="F:transmembrane-ephrin receptor activity"/>
    <property type="evidence" value="ECO:0007669"/>
    <property type="project" value="TreeGrafter"/>
</dbReference>
<dbReference type="EC" id="2.7.10.1" evidence="2"/>